<accession>A0A1D6KZ67</accession>
<sequence>MEDGRALEGGLRWRPGAEAGTTHWRGSSRGLCSSHVLEQRGCNPSRGSPEQRGHSRALEKGYRGCAATGWRRDDGYCGTGRGSHELSQANGNRGCSVNTLNSSAARQLVTVPIGLCLPPTDGSEISADSGDISSNGKLSLGLHQSQSSAQQPATPSQTKTLDSIDCRANPEGSSIRAAAIAAGARIGSPSDAATIIKAAQSKGAIYIRPGEIIPNYLKPLAPKPLSSLPPMNPGQLRRFGDSAAAKDAIFGSSDGTDDDDEEDTDDEEDDELTDNDAEHE</sequence>
<reference evidence="2" key="1">
    <citation type="submission" date="2015-12" db="EMBL/GenBank/DDBJ databases">
        <title>Update maize B73 reference genome by single molecule sequencing technologies.</title>
        <authorList>
            <consortium name="Maize Genome Sequencing Project"/>
            <person name="Ware D."/>
        </authorList>
    </citation>
    <scope>NUCLEOTIDE SEQUENCE [LARGE SCALE GENOMIC DNA]</scope>
    <source>
        <tissue evidence="2">Seedling</tissue>
    </source>
</reference>
<feature type="region of interest" description="Disordered" evidence="1">
    <location>
        <begin position="227"/>
        <end position="280"/>
    </location>
</feature>
<dbReference type="InParanoid" id="A0A1D6KZ67"/>
<feature type="compositionally biased region" description="Low complexity" evidence="1">
    <location>
        <begin position="144"/>
        <end position="158"/>
    </location>
</feature>
<gene>
    <name evidence="2" type="ORF">ZEAMMB73_Zm00001d033481</name>
</gene>
<feature type="compositionally biased region" description="Acidic residues" evidence="1">
    <location>
        <begin position="255"/>
        <end position="280"/>
    </location>
</feature>
<feature type="region of interest" description="Disordered" evidence="1">
    <location>
        <begin position="1"/>
        <end position="26"/>
    </location>
</feature>
<protein>
    <submittedName>
        <fullName evidence="2">Far-red impaired responsive (FAR1) family protein</fullName>
    </submittedName>
</protein>
<feature type="region of interest" description="Disordered" evidence="1">
    <location>
        <begin position="125"/>
        <end position="162"/>
    </location>
</feature>
<organism evidence="2">
    <name type="scientific">Zea mays</name>
    <name type="common">Maize</name>
    <dbReference type="NCBI Taxonomy" id="4577"/>
    <lineage>
        <taxon>Eukaryota</taxon>
        <taxon>Viridiplantae</taxon>
        <taxon>Streptophyta</taxon>
        <taxon>Embryophyta</taxon>
        <taxon>Tracheophyta</taxon>
        <taxon>Spermatophyta</taxon>
        <taxon>Magnoliopsida</taxon>
        <taxon>Liliopsida</taxon>
        <taxon>Poales</taxon>
        <taxon>Poaceae</taxon>
        <taxon>PACMAD clade</taxon>
        <taxon>Panicoideae</taxon>
        <taxon>Andropogonodae</taxon>
        <taxon>Andropogoneae</taxon>
        <taxon>Tripsacinae</taxon>
        <taxon>Zea</taxon>
    </lineage>
</organism>
<name>A0A1D6KZ67_MAIZE</name>
<proteinExistence type="predicted"/>
<dbReference type="EMBL" id="CM007647">
    <property type="protein sequence ID" value="ONM07670.1"/>
    <property type="molecule type" value="Genomic_DNA"/>
</dbReference>
<dbReference type="AlphaFoldDB" id="A0A1D6KZ67"/>
<evidence type="ECO:0000256" key="1">
    <source>
        <dbReference type="SAM" id="MobiDB-lite"/>
    </source>
</evidence>
<evidence type="ECO:0000313" key="2">
    <source>
        <dbReference type="EMBL" id="ONM07670.1"/>
    </source>
</evidence>